<gene>
    <name evidence="4" type="ORF">MNBD_GAMMA20-123</name>
</gene>
<dbReference type="Gene3D" id="1.10.357.10">
    <property type="entry name" value="Tetracycline Repressor, domain 2"/>
    <property type="match status" value="1"/>
</dbReference>
<dbReference type="EMBL" id="UOFU01000324">
    <property type="protein sequence ID" value="VAX03424.1"/>
    <property type="molecule type" value="Genomic_DNA"/>
</dbReference>
<dbReference type="InterPro" id="IPR025996">
    <property type="entry name" value="MT1864/Rv1816-like_C"/>
</dbReference>
<accession>A0A3B1AUE1</accession>
<evidence type="ECO:0000259" key="3">
    <source>
        <dbReference type="Pfam" id="PF13305"/>
    </source>
</evidence>
<sequence length="104" mass="11785">VAICNGYLRFAQENEALFDLMFSAKELCYDDPELQQESANAHQVLHRGCAPFKHGSAGNEGTEMMIWALVHGFAGILRKCRIRPDSHLLKNIRFEDILPHLDCT</sequence>
<organism evidence="4">
    <name type="scientific">hydrothermal vent metagenome</name>
    <dbReference type="NCBI Taxonomy" id="652676"/>
    <lineage>
        <taxon>unclassified sequences</taxon>
        <taxon>metagenomes</taxon>
        <taxon>ecological metagenomes</taxon>
    </lineage>
</organism>
<dbReference type="AlphaFoldDB" id="A0A3B1AUE1"/>
<dbReference type="SUPFAM" id="SSF48498">
    <property type="entry name" value="Tetracyclin repressor-like, C-terminal domain"/>
    <property type="match status" value="1"/>
</dbReference>
<feature type="non-terminal residue" evidence="4">
    <location>
        <position position="1"/>
    </location>
</feature>
<dbReference type="InterPro" id="IPR036271">
    <property type="entry name" value="Tet_transcr_reg_TetR-rel_C_sf"/>
</dbReference>
<evidence type="ECO:0000256" key="1">
    <source>
        <dbReference type="ARBA" id="ARBA00023015"/>
    </source>
</evidence>
<reference evidence="4" key="1">
    <citation type="submission" date="2018-06" db="EMBL/GenBank/DDBJ databases">
        <authorList>
            <person name="Zhirakovskaya E."/>
        </authorList>
    </citation>
    <scope>NUCLEOTIDE SEQUENCE</scope>
</reference>
<evidence type="ECO:0000256" key="2">
    <source>
        <dbReference type="ARBA" id="ARBA00023163"/>
    </source>
</evidence>
<protein>
    <recommendedName>
        <fullName evidence="3">HTH-type transcriptional regulator MT1864/Rv1816-like C-terminal domain-containing protein</fullName>
    </recommendedName>
</protein>
<name>A0A3B1AUE1_9ZZZZ</name>
<keyword evidence="1" id="KW-0805">Transcription regulation</keyword>
<proteinExistence type="predicted"/>
<keyword evidence="2" id="KW-0804">Transcription</keyword>
<dbReference type="Pfam" id="PF13305">
    <property type="entry name" value="TetR_C_33"/>
    <property type="match status" value="1"/>
</dbReference>
<evidence type="ECO:0000313" key="4">
    <source>
        <dbReference type="EMBL" id="VAX03424.1"/>
    </source>
</evidence>
<feature type="domain" description="HTH-type transcriptional regulator MT1864/Rv1816-like C-terminal" evidence="3">
    <location>
        <begin position="2"/>
        <end position="77"/>
    </location>
</feature>